<gene>
    <name evidence="1" type="ORF">GGR42_000789</name>
</gene>
<reference evidence="1 2" key="1">
    <citation type="submission" date="2020-03" db="EMBL/GenBank/DDBJ databases">
        <title>Genomic Encyclopedia of Type Strains, Phase IV (KMG-IV): sequencing the most valuable type-strain genomes for metagenomic binning, comparative biology and taxonomic classification.</title>
        <authorList>
            <person name="Goeker M."/>
        </authorList>
    </citation>
    <scope>NUCLEOTIDE SEQUENCE [LARGE SCALE GENOMIC DNA]</scope>
    <source>
        <strain evidence="1 2">DSM 29762</strain>
    </source>
</reference>
<dbReference type="AlphaFoldDB" id="A0A846QSY8"/>
<dbReference type="RefSeq" id="WP_167961037.1">
    <property type="nucleotide sequence ID" value="NZ_JAATJJ010000001.1"/>
</dbReference>
<sequence>MVAGESPLFDAIIIWKKPKDSVWNIYDKPLRKNIPFEAKAVRIGYEESEVLVH</sequence>
<keyword evidence="2" id="KW-1185">Reference proteome</keyword>
<organism evidence="1 2">
    <name type="scientific">Saonia flava</name>
    <dbReference type="NCBI Taxonomy" id="523696"/>
    <lineage>
        <taxon>Bacteria</taxon>
        <taxon>Pseudomonadati</taxon>
        <taxon>Bacteroidota</taxon>
        <taxon>Flavobacteriia</taxon>
        <taxon>Flavobacteriales</taxon>
        <taxon>Flavobacteriaceae</taxon>
        <taxon>Saonia</taxon>
    </lineage>
</organism>
<evidence type="ECO:0000313" key="2">
    <source>
        <dbReference type="Proteomes" id="UP000590442"/>
    </source>
</evidence>
<protein>
    <submittedName>
        <fullName evidence="1">Uncharacterized protein</fullName>
    </submittedName>
</protein>
<dbReference type="EMBL" id="JAATJJ010000001">
    <property type="protein sequence ID" value="NJB70327.1"/>
    <property type="molecule type" value="Genomic_DNA"/>
</dbReference>
<proteinExistence type="predicted"/>
<accession>A0A846QSY8</accession>
<comment type="caution">
    <text evidence="1">The sequence shown here is derived from an EMBL/GenBank/DDBJ whole genome shotgun (WGS) entry which is preliminary data.</text>
</comment>
<name>A0A846QSY8_9FLAO</name>
<dbReference type="Proteomes" id="UP000590442">
    <property type="component" value="Unassembled WGS sequence"/>
</dbReference>
<evidence type="ECO:0000313" key="1">
    <source>
        <dbReference type="EMBL" id="NJB70327.1"/>
    </source>
</evidence>